<reference evidence="2 3" key="1">
    <citation type="journal article" date="2020" name="bioRxiv">
        <title>Sequence and annotation of 42 cannabis genomes reveals extensive copy number variation in cannabinoid synthesis and pathogen resistance genes.</title>
        <authorList>
            <person name="Mckernan K.J."/>
            <person name="Helbert Y."/>
            <person name="Kane L.T."/>
            <person name="Ebling H."/>
            <person name="Zhang L."/>
            <person name="Liu B."/>
            <person name="Eaton Z."/>
            <person name="Mclaughlin S."/>
            <person name="Kingan S."/>
            <person name="Baybayan P."/>
            <person name="Concepcion G."/>
            <person name="Jordan M."/>
            <person name="Riva A."/>
            <person name="Barbazuk W."/>
            <person name="Harkins T."/>
        </authorList>
    </citation>
    <scope>NUCLEOTIDE SEQUENCE [LARGE SCALE GENOMIC DNA]</scope>
    <source>
        <strain evidence="3">cv. Jamaican Lion 4</strain>
        <tissue evidence="2">Leaf</tissue>
    </source>
</reference>
<name>A0A7J6I352_CANSA</name>
<sequence length="62" mass="6408">MEVPEMMLKGTRLSSMGRPVGPNAPDQPARMLTPGAMMSGFSISGVIEFGPLELNAATTGDG</sequence>
<proteinExistence type="predicted"/>
<comment type="caution">
    <text evidence="2">The sequence shown here is derived from an EMBL/GenBank/DDBJ whole genome shotgun (WGS) entry which is preliminary data.</text>
</comment>
<evidence type="ECO:0000256" key="1">
    <source>
        <dbReference type="SAM" id="MobiDB-lite"/>
    </source>
</evidence>
<dbReference type="Proteomes" id="UP000583929">
    <property type="component" value="Unassembled WGS sequence"/>
</dbReference>
<dbReference type="EMBL" id="JAATIQ010000009">
    <property type="protein sequence ID" value="KAF4401992.1"/>
    <property type="molecule type" value="Genomic_DNA"/>
</dbReference>
<protein>
    <submittedName>
        <fullName evidence="2">Uncharacterized protein</fullName>
    </submittedName>
</protein>
<dbReference type="AlphaFoldDB" id="A0A7J6I352"/>
<keyword evidence="3" id="KW-1185">Reference proteome</keyword>
<gene>
    <name evidence="2" type="ORF">G4B88_017504</name>
</gene>
<organism evidence="2 3">
    <name type="scientific">Cannabis sativa</name>
    <name type="common">Hemp</name>
    <name type="synonym">Marijuana</name>
    <dbReference type="NCBI Taxonomy" id="3483"/>
    <lineage>
        <taxon>Eukaryota</taxon>
        <taxon>Viridiplantae</taxon>
        <taxon>Streptophyta</taxon>
        <taxon>Embryophyta</taxon>
        <taxon>Tracheophyta</taxon>
        <taxon>Spermatophyta</taxon>
        <taxon>Magnoliopsida</taxon>
        <taxon>eudicotyledons</taxon>
        <taxon>Gunneridae</taxon>
        <taxon>Pentapetalae</taxon>
        <taxon>rosids</taxon>
        <taxon>fabids</taxon>
        <taxon>Rosales</taxon>
        <taxon>Cannabaceae</taxon>
        <taxon>Cannabis</taxon>
    </lineage>
</organism>
<evidence type="ECO:0000313" key="3">
    <source>
        <dbReference type="Proteomes" id="UP000583929"/>
    </source>
</evidence>
<evidence type="ECO:0000313" key="2">
    <source>
        <dbReference type="EMBL" id="KAF4401992.1"/>
    </source>
</evidence>
<feature type="region of interest" description="Disordered" evidence="1">
    <location>
        <begin position="1"/>
        <end position="31"/>
    </location>
</feature>
<accession>A0A7J6I352</accession>